<dbReference type="Proteomes" id="UP000193920">
    <property type="component" value="Unassembled WGS sequence"/>
</dbReference>
<evidence type="ECO:0000256" key="1">
    <source>
        <dbReference type="SAM" id="Phobius"/>
    </source>
</evidence>
<gene>
    <name evidence="2" type="ORF">LY90DRAFT_513311</name>
</gene>
<accession>A0A1Y2AZ36</accession>
<reference evidence="2 3" key="1">
    <citation type="submission" date="2016-08" db="EMBL/GenBank/DDBJ databases">
        <title>A Parts List for Fungal Cellulosomes Revealed by Comparative Genomics.</title>
        <authorList>
            <consortium name="DOE Joint Genome Institute"/>
            <person name="Haitjema C.H."/>
            <person name="Gilmore S.P."/>
            <person name="Henske J.K."/>
            <person name="Solomon K.V."/>
            <person name="De Groot R."/>
            <person name="Kuo A."/>
            <person name="Mondo S.J."/>
            <person name="Salamov A.A."/>
            <person name="Labutti K."/>
            <person name="Zhao Z."/>
            <person name="Chiniquy J."/>
            <person name="Barry K."/>
            <person name="Brewer H.M."/>
            <person name="Purvine S.O."/>
            <person name="Wright A.T."/>
            <person name="Boxma B."/>
            <person name="Van Alen T."/>
            <person name="Hackstein J.H."/>
            <person name="Baker S.E."/>
            <person name="Grigoriev I.V."/>
            <person name="O'Malley M.A."/>
        </authorList>
    </citation>
    <scope>NUCLEOTIDE SEQUENCE [LARGE SCALE GENOMIC DNA]</scope>
    <source>
        <strain evidence="2 3">G1</strain>
    </source>
</reference>
<feature type="transmembrane region" description="Helical" evidence="1">
    <location>
        <begin position="54"/>
        <end position="81"/>
    </location>
</feature>
<name>A0A1Y2AZ36_9FUNG</name>
<dbReference type="EMBL" id="MCOG01000190">
    <property type="protein sequence ID" value="ORY27832.1"/>
    <property type="molecule type" value="Genomic_DNA"/>
</dbReference>
<feature type="transmembrane region" description="Helical" evidence="1">
    <location>
        <begin position="26"/>
        <end position="48"/>
    </location>
</feature>
<protein>
    <submittedName>
        <fullName evidence="2">Uncharacterized protein</fullName>
    </submittedName>
</protein>
<proteinExistence type="predicted"/>
<keyword evidence="1" id="KW-0472">Membrane</keyword>
<sequence length="102" mass="12289">MEEVDEQNPRLLDQGEQKEHNRTYNIFCWIFQIGVWVAVVATSILYIMNEKIKTYIYFIDIIVYIIYLILEFCSSTSSYLIHKKMINICMIKWVKYLKLLPI</sequence>
<keyword evidence="1" id="KW-0812">Transmembrane</keyword>
<dbReference type="AlphaFoldDB" id="A0A1Y2AZ36"/>
<evidence type="ECO:0000313" key="3">
    <source>
        <dbReference type="Proteomes" id="UP000193920"/>
    </source>
</evidence>
<keyword evidence="3" id="KW-1185">Reference proteome</keyword>
<keyword evidence="1" id="KW-1133">Transmembrane helix</keyword>
<comment type="caution">
    <text evidence="2">The sequence shown here is derived from an EMBL/GenBank/DDBJ whole genome shotgun (WGS) entry which is preliminary data.</text>
</comment>
<organism evidence="2 3">
    <name type="scientific">Neocallimastix californiae</name>
    <dbReference type="NCBI Taxonomy" id="1754190"/>
    <lineage>
        <taxon>Eukaryota</taxon>
        <taxon>Fungi</taxon>
        <taxon>Fungi incertae sedis</taxon>
        <taxon>Chytridiomycota</taxon>
        <taxon>Chytridiomycota incertae sedis</taxon>
        <taxon>Neocallimastigomycetes</taxon>
        <taxon>Neocallimastigales</taxon>
        <taxon>Neocallimastigaceae</taxon>
        <taxon>Neocallimastix</taxon>
    </lineage>
</organism>
<evidence type="ECO:0000313" key="2">
    <source>
        <dbReference type="EMBL" id="ORY27832.1"/>
    </source>
</evidence>